<accession>A0ABW5VTV8</accession>
<comment type="caution">
    <text evidence="5">The sequence shown here is derived from an EMBL/GenBank/DDBJ whole genome shotgun (WGS) entry which is preliminary data.</text>
</comment>
<evidence type="ECO:0000313" key="5">
    <source>
        <dbReference type="EMBL" id="MFD2795017.1"/>
    </source>
</evidence>
<comment type="similarity">
    <text evidence="1">Belongs to the NmrA-type oxidoreductase family.</text>
</comment>
<dbReference type="EMBL" id="JBHUOG010000002">
    <property type="protein sequence ID" value="MFD2795017.1"/>
    <property type="molecule type" value="Genomic_DNA"/>
</dbReference>
<dbReference type="CDD" id="cd05251">
    <property type="entry name" value="NmrA_like_SDR_a"/>
    <property type="match status" value="1"/>
</dbReference>
<name>A0ABW5VTV8_9MICO</name>
<feature type="region of interest" description="Disordered" evidence="3">
    <location>
        <begin position="1"/>
        <end position="32"/>
    </location>
</feature>
<keyword evidence="6" id="KW-1185">Reference proteome</keyword>
<dbReference type="SUPFAM" id="SSF51735">
    <property type="entry name" value="NAD(P)-binding Rossmann-fold domains"/>
    <property type="match status" value="1"/>
</dbReference>
<dbReference type="InterPro" id="IPR008030">
    <property type="entry name" value="NmrA-like"/>
</dbReference>
<evidence type="ECO:0000259" key="4">
    <source>
        <dbReference type="Pfam" id="PF05368"/>
    </source>
</evidence>
<dbReference type="RefSeq" id="WP_377184651.1">
    <property type="nucleotide sequence ID" value="NZ_JBHUOG010000002.1"/>
</dbReference>
<evidence type="ECO:0000256" key="3">
    <source>
        <dbReference type="SAM" id="MobiDB-lite"/>
    </source>
</evidence>
<feature type="domain" description="NmrA-like" evidence="4">
    <location>
        <begin position="31"/>
        <end position="318"/>
    </location>
</feature>
<proteinExistence type="inferred from homology"/>
<dbReference type="InterPro" id="IPR036291">
    <property type="entry name" value="NAD(P)-bd_dom_sf"/>
</dbReference>
<dbReference type="InterPro" id="IPR051164">
    <property type="entry name" value="NmrA-like_oxidored"/>
</dbReference>
<evidence type="ECO:0000256" key="1">
    <source>
        <dbReference type="ARBA" id="ARBA00006328"/>
    </source>
</evidence>
<dbReference type="PANTHER" id="PTHR42748">
    <property type="entry name" value="NITROGEN METABOLITE REPRESSION PROTEIN NMRA FAMILY MEMBER"/>
    <property type="match status" value="1"/>
</dbReference>
<dbReference type="Proteomes" id="UP001597479">
    <property type="component" value="Unassembled WGS sequence"/>
</dbReference>
<dbReference type="PANTHER" id="PTHR42748:SF7">
    <property type="entry name" value="NMRA LIKE REDOX SENSOR 1-RELATED"/>
    <property type="match status" value="1"/>
</dbReference>
<evidence type="ECO:0000256" key="2">
    <source>
        <dbReference type="ARBA" id="ARBA00022857"/>
    </source>
</evidence>
<reference evidence="6" key="1">
    <citation type="journal article" date="2019" name="Int. J. Syst. Evol. Microbiol.">
        <title>The Global Catalogue of Microorganisms (GCM) 10K type strain sequencing project: providing services to taxonomists for standard genome sequencing and annotation.</title>
        <authorList>
            <consortium name="The Broad Institute Genomics Platform"/>
            <consortium name="The Broad Institute Genome Sequencing Center for Infectious Disease"/>
            <person name="Wu L."/>
            <person name="Ma J."/>
        </authorList>
    </citation>
    <scope>NUCLEOTIDE SEQUENCE [LARGE SCALE GENOMIC DNA]</scope>
    <source>
        <strain evidence="6">CCM 7044</strain>
    </source>
</reference>
<keyword evidence="2" id="KW-0521">NADP</keyword>
<evidence type="ECO:0000313" key="6">
    <source>
        <dbReference type="Proteomes" id="UP001597479"/>
    </source>
</evidence>
<gene>
    <name evidence="5" type="ORF">ACFS27_15775</name>
</gene>
<dbReference type="Gene3D" id="3.90.25.10">
    <property type="entry name" value="UDP-galactose 4-epimerase, domain 1"/>
    <property type="match status" value="1"/>
</dbReference>
<organism evidence="5 6">
    <name type="scientific">Promicromonospora vindobonensis</name>
    <dbReference type="NCBI Taxonomy" id="195748"/>
    <lineage>
        <taxon>Bacteria</taxon>
        <taxon>Bacillati</taxon>
        <taxon>Actinomycetota</taxon>
        <taxon>Actinomycetes</taxon>
        <taxon>Micrococcales</taxon>
        <taxon>Promicromonosporaceae</taxon>
        <taxon>Promicromonospora</taxon>
    </lineage>
</organism>
<protein>
    <submittedName>
        <fullName evidence="5">NmrA/HSCARG family protein</fullName>
    </submittedName>
</protein>
<dbReference type="Pfam" id="PF05368">
    <property type="entry name" value="NmrA"/>
    <property type="match status" value="1"/>
</dbReference>
<dbReference type="Gene3D" id="3.40.50.720">
    <property type="entry name" value="NAD(P)-binding Rossmann-like Domain"/>
    <property type="match status" value="1"/>
</dbReference>
<sequence length="353" mass="38125">MSQNSMSQNSKSQNSKSEHSKSENSTTATDQKIITVVGATGQQGGGLARAILDDPDQPFALRVLTRNPGSAAARALAERGADVVEADLDDEASVRRAFDGAYGAFVVTNFWVERTPEEEAARSRPQMEIDQAGTAARAAKAAGLKHVVWSTLEDTRPHFEHLGSEPPTLVDGYKVPHFDAKSVADNHFTSLGVPTTFLLTTMFYESFLTGGQGPHREQDGRLVLSNPMNDSALAVVAAEDIGRTAYGIFRAGAKYVGRTVGLAGDHATGVELAEMFARILGEAVEYRPVTHDQLRSAGFPAADEIGNMYQFYAEAGEYFVGARDPELIRAELNPGLARLEDWLTVRKDQIPLG</sequence>
<feature type="compositionally biased region" description="Low complexity" evidence="3">
    <location>
        <begin position="1"/>
        <end position="15"/>
    </location>
</feature>